<dbReference type="EMBL" id="BQXY01000013">
    <property type="protein sequence ID" value="GKU27547.1"/>
    <property type="molecule type" value="Genomic_DNA"/>
</dbReference>
<sequence length="466" mass="54006">MYRDLGVLELDNNEILDSINICELKSFLNRRENSNAVDVIELKPKRFKSITINVLIGGNYKTFFAIKENDESGFHRFTDFLYDDFGSGGIKISLADKSANTLRNYIKPLIKFLNYIYAQRFIDIQNLDKDLIKEFLNLYTYNLIDDDENPNSSRSKTEVDRTNQVITKFVYWLCTARKSARGKELKYKMKYFELDDFIVGKYPKKLKNGSIKYVPKLENIVTVNLDNSNGGKARSKVTKASLYTVKKLVEVSRVIDPMITFAIVLEAFAGLRMGEAMQMHNGRLKLIDLKYESCSLYIDLTSDARLRSDGVKTGEIKINREQPVFEVFADVIRDEYKEHQELLNQRGFLSHKYGAIFINTEGKAMTNDNYMRRFRSVAEQAIMNIKIEAGKGSELAIREERLLEGQPITPHSLRYIYSQFLNNTVGERLAVAYYRGDRNLKSQDTYIPETDLRKAKDLFMKRYINL</sequence>
<dbReference type="SUPFAM" id="SSF56349">
    <property type="entry name" value="DNA breaking-rejoining enzymes"/>
    <property type="match status" value="1"/>
</dbReference>
<protein>
    <submittedName>
        <fullName evidence="2">Uncharacterized protein</fullName>
    </submittedName>
</protein>
<keyword evidence="3" id="KW-1185">Reference proteome</keyword>
<dbReference type="InterPro" id="IPR011010">
    <property type="entry name" value="DNA_brk_join_enz"/>
</dbReference>
<dbReference type="AlphaFoldDB" id="A0A9W5Y6M9"/>
<dbReference type="GO" id="GO:0015074">
    <property type="term" value="P:DNA integration"/>
    <property type="evidence" value="ECO:0007669"/>
    <property type="project" value="InterPro"/>
</dbReference>
<gene>
    <name evidence="2" type="ORF">CFOLD11_43740</name>
</gene>
<accession>A0A9W5Y6M9</accession>
<reference evidence="2" key="1">
    <citation type="journal article" date="2023" name="Int. J. Syst. Evol. Microbiol.">
        <title>&lt;i&gt;Clostridium folliculivorans&lt;/i&gt; sp. nov., isolated from soil samples of an organic paddy in Japan.</title>
        <authorList>
            <person name="Tazawa J."/>
            <person name="Kobayashi H."/>
            <person name="Tanizawa Y."/>
            <person name="Uchino A."/>
            <person name="Tanaka F."/>
            <person name="Urashima Y."/>
            <person name="Miura S."/>
            <person name="Sakamoto M."/>
            <person name="Ohkuma M."/>
            <person name="Tohno M."/>
        </authorList>
    </citation>
    <scope>NUCLEOTIDE SEQUENCE</scope>
    <source>
        <strain evidence="2">D1-1</strain>
    </source>
</reference>
<evidence type="ECO:0000313" key="2">
    <source>
        <dbReference type="EMBL" id="GKU27547.1"/>
    </source>
</evidence>
<evidence type="ECO:0000256" key="1">
    <source>
        <dbReference type="ARBA" id="ARBA00023172"/>
    </source>
</evidence>
<comment type="caution">
    <text evidence="2">The sequence shown here is derived from an EMBL/GenBank/DDBJ whole genome shotgun (WGS) entry which is preliminary data.</text>
</comment>
<dbReference type="GO" id="GO:0006310">
    <property type="term" value="P:DNA recombination"/>
    <property type="evidence" value="ECO:0007669"/>
    <property type="project" value="UniProtKB-KW"/>
</dbReference>
<dbReference type="Proteomes" id="UP001057868">
    <property type="component" value="Unassembled WGS sequence"/>
</dbReference>
<dbReference type="GO" id="GO:0003677">
    <property type="term" value="F:DNA binding"/>
    <property type="evidence" value="ECO:0007669"/>
    <property type="project" value="InterPro"/>
</dbReference>
<keyword evidence="1" id="KW-0233">DNA recombination</keyword>
<organism evidence="2 3">
    <name type="scientific">Clostridium folliculivorans</name>
    <dbReference type="NCBI Taxonomy" id="2886038"/>
    <lineage>
        <taxon>Bacteria</taxon>
        <taxon>Bacillati</taxon>
        <taxon>Bacillota</taxon>
        <taxon>Clostridia</taxon>
        <taxon>Eubacteriales</taxon>
        <taxon>Clostridiaceae</taxon>
        <taxon>Clostridium</taxon>
    </lineage>
</organism>
<evidence type="ECO:0000313" key="3">
    <source>
        <dbReference type="Proteomes" id="UP001057868"/>
    </source>
</evidence>
<dbReference type="InterPro" id="IPR013762">
    <property type="entry name" value="Integrase-like_cat_sf"/>
</dbReference>
<name>A0A9W5Y6M9_9CLOT</name>
<proteinExistence type="predicted"/>
<dbReference type="Gene3D" id="1.10.443.10">
    <property type="entry name" value="Intergrase catalytic core"/>
    <property type="match status" value="1"/>
</dbReference>